<protein>
    <submittedName>
        <fullName evidence="2">Uncharacterized protein</fullName>
    </submittedName>
</protein>
<dbReference type="Proteomes" id="UP000799772">
    <property type="component" value="Unassembled WGS sequence"/>
</dbReference>
<keyword evidence="3" id="KW-1185">Reference proteome</keyword>
<comment type="caution">
    <text evidence="2">The sequence shown here is derived from an EMBL/GenBank/DDBJ whole genome shotgun (WGS) entry which is preliminary data.</text>
</comment>
<name>A0A9P4MBB9_9PEZI</name>
<proteinExistence type="predicted"/>
<sequence length="249" mass="28715">MSYERTRMVYLGHNPQFPPRPSSSKTPAAGDNATRPKGSTASEYSKNVGKAIWIAALARGGFSRPERRTEFRRFGSQSMFNWVIWVESSGFALANYHGWSWRVDLESNIGPLLVLLAKKDPPRPPKWRLIHNWRYPGDLERFPIYMTGMAKIGNLGPDGHGCINDLHDTIRPVVLPRGNEDFVHWIRRVIEALKRNKKIDVNPELDTDAFMAHMVDVAETWYEKYDRLPRTEGWRAAEAEIPRDYTFCQ</sequence>
<accession>A0A9P4MBB9</accession>
<dbReference type="AlphaFoldDB" id="A0A9P4MBB9"/>
<dbReference type="EMBL" id="ML978121">
    <property type="protein sequence ID" value="KAF2104501.1"/>
    <property type="molecule type" value="Genomic_DNA"/>
</dbReference>
<feature type="region of interest" description="Disordered" evidence="1">
    <location>
        <begin position="12"/>
        <end position="42"/>
    </location>
</feature>
<reference evidence="2" key="1">
    <citation type="journal article" date="2020" name="Stud. Mycol.">
        <title>101 Dothideomycetes genomes: a test case for predicting lifestyles and emergence of pathogens.</title>
        <authorList>
            <person name="Haridas S."/>
            <person name="Albert R."/>
            <person name="Binder M."/>
            <person name="Bloem J."/>
            <person name="Labutti K."/>
            <person name="Salamov A."/>
            <person name="Andreopoulos B."/>
            <person name="Baker S."/>
            <person name="Barry K."/>
            <person name="Bills G."/>
            <person name="Bluhm B."/>
            <person name="Cannon C."/>
            <person name="Castanera R."/>
            <person name="Culley D."/>
            <person name="Daum C."/>
            <person name="Ezra D."/>
            <person name="Gonzalez J."/>
            <person name="Henrissat B."/>
            <person name="Kuo A."/>
            <person name="Liang C."/>
            <person name="Lipzen A."/>
            <person name="Lutzoni F."/>
            <person name="Magnuson J."/>
            <person name="Mondo S."/>
            <person name="Nolan M."/>
            <person name="Ohm R."/>
            <person name="Pangilinan J."/>
            <person name="Park H.-J."/>
            <person name="Ramirez L."/>
            <person name="Alfaro M."/>
            <person name="Sun H."/>
            <person name="Tritt A."/>
            <person name="Yoshinaga Y."/>
            <person name="Zwiers L.-H."/>
            <person name="Turgeon B."/>
            <person name="Goodwin S."/>
            <person name="Spatafora J."/>
            <person name="Crous P."/>
            <person name="Grigoriev I."/>
        </authorList>
    </citation>
    <scope>NUCLEOTIDE SEQUENCE</scope>
    <source>
        <strain evidence="2">CBS 133067</strain>
    </source>
</reference>
<gene>
    <name evidence="2" type="ORF">NA57DRAFT_51321</name>
</gene>
<evidence type="ECO:0000313" key="3">
    <source>
        <dbReference type="Proteomes" id="UP000799772"/>
    </source>
</evidence>
<organism evidence="2 3">
    <name type="scientific">Rhizodiscina lignyota</name>
    <dbReference type="NCBI Taxonomy" id="1504668"/>
    <lineage>
        <taxon>Eukaryota</taxon>
        <taxon>Fungi</taxon>
        <taxon>Dikarya</taxon>
        <taxon>Ascomycota</taxon>
        <taxon>Pezizomycotina</taxon>
        <taxon>Dothideomycetes</taxon>
        <taxon>Pleosporomycetidae</taxon>
        <taxon>Aulographales</taxon>
        <taxon>Rhizodiscinaceae</taxon>
        <taxon>Rhizodiscina</taxon>
    </lineage>
</organism>
<evidence type="ECO:0000313" key="2">
    <source>
        <dbReference type="EMBL" id="KAF2104501.1"/>
    </source>
</evidence>
<evidence type="ECO:0000256" key="1">
    <source>
        <dbReference type="SAM" id="MobiDB-lite"/>
    </source>
</evidence>